<reference evidence="2" key="1">
    <citation type="submission" date="2015-01" db="EMBL/GenBank/DDBJ databases">
        <title>Comparative genome analysis of Bacillus coagulans HM-08, Clostridium butyricum HM-68, Bacillus subtilis HM-66 and Bacillus paralicheniformis BL-09.</title>
        <authorList>
            <person name="Zhang H."/>
        </authorList>
    </citation>
    <scope>NUCLEOTIDE SEQUENCE [LARGE SCALE GENOMIC DNA]</scope>
    <source>
        <strain evidence="2">HM-08</strain>
    </source>
</reference>
<dbReference type="AlphaFoldDB" id="A0AAN0WC08"/>
<evidence type="ECO:0000313" key="2">
    <source>
        <dbReference type="Proteomes" id="UP000032024"/>
    </source>
</evidence>
<protein>
    <submittedName>
        <fullName evidence="1">Uncharacterized protein</fullName>
    </submittedName>
</protein>
<accession>A0AAN0WC08</accession>
<dbReference type="Proteomes" id="UP000032024">
    <property type="component" value="Chromosome"/>
</dbReference>
<name>A0AAN0WC08_HEYCO</name>
<organism evidence="1 2">
    <name type="scientific">Heyndrickxia coagulans</name>
    <name type="common">Weizmannia coagulans</name>
    <dbReference type="NCBI Taxonomy" id="1398"/>
    <lineage>
        <taxon>Bacteria</taxon>
        <taxon>Bacillati</taxon>
        <taxon>Bacillota</taxon>
        <taxon>Bacilli</taxon>
        <taxon>Bacillales</taxon>
        <taxon>Bacillaceae</taxon>
        <taxon>Heyndrickxia</taxon>
    </lineage>
</organism>
<proteinExistence type="predicted"/>
<evidence type="ECO:0000313" key="1">
    <source>
        <dbReference type="EMBL" id="AJO22981.1"/>
    </source>
</evidence>
<dbReference type="EMBL" id="CP010525">
    <property type="protein sequence ID" value="AJO22981.1"/>
    <property type="molecule type" value="Genomic_DNA"/>
</dbReference>
<sequence>MAGNGSNAVCQITAFPGLNASAKSKDLLESALKQGSYVGMVIKGSASCQH</sequence>
<keyword evidence="2" id="KW-1185">Reference proteome</keyword>
<gene>
    <name evidence="1" type="ORF">SB48_HM08orf03455</name>
</gene>